<evidence type="ECO:0000313" key="2">
    <source>
        <dbReference type="Proteomes" id="UP001165960"/>
    </source>
</evidence>
<proteinExistence type="predicted"/>
<accession>A0ACC2SMA4</accession>
<reference evidence="1" key="1">
    <citation type="submission" date="2022-04" db="EMBL/GenBank/DDBJ databases">
        <title>Genome of the entomopathogenic fungus Entomophthora muscae.</title>
        <authorList>
            <person name="Elya C."/>
            <person name="Lovett B.R."/>
            <person name="Lee E."/>
            <person name="Macias A.M."/>
            <person name="Hajek A.E."/>
            <person name="De Bivort B.L."/>
            <person name="Kasson M.T."/>
            <person name="De Fine Licht H.H."/>
            <person name="Stajich J.E."/>
        </authorList>
    </citation>
    <scope>NUCLEOTIDE SEQUENCE</scope>
    <source>
        <strain evidence="1">Berkeley</strain>
    </source>
</reference>
<comment type="caution">
    <text evidence="1">The sequence shown here is derived from an EMBL/GenBank/DDBJ whole genome shotgun (WGS) entry which is preliminary data.</text>
</comment>
<gene>
    <name evidence="1" type="ORF">DSO57_1000112</name>
</gene>
<name>A0ACC2SMA4_9FUNG</name>
<sequence length="421" mass="47649">MFLALLTVPVALWALKVVHSIWFSQLRHIPSPLVFQAFPIYFKFIMARGQGPVVLHRYHELYGTVFRVGWSTVIFVDGHAASAIYGSYHFTKGSLYDGFGFFGSNIFSMKSRETHAQRKKLIAPAYTRASLMLVQERVIEVGVRGLKEALEESTVNLYDFIRFALWDVTADISLGSSLGMLKGNNRQVIGWVASLLQYSIACSMFPFLRPFKPKCIAALDKLQHSIIQKYINARKLKDHASTRNLDRFYDQPQLTYKDIYAEAHMMLVAGTDTVSNSLSTFFYLLLKHPSAHKKLVHEIQAITPSGEFLDYHEVKDLVYLEAALREALRLLPVAAVPLLRETPKHGRDICGYFIPEKVPLSTSTNNQTTVAVSLYSLHRSPNLWEDACSYIPERWIANSAIINHSNFLPFSLGPRGCIGKE</sequence>
<keyword evidence="2" id="KW-1185">Reference proteome</keyword>
<protein>
    <submittedName>
        <fullName evidence="1">Uncharacterized protein</fullName>
    </submittedName>
</protein>
<evidence type="ECO:0000313" key="1">
    <source>
        <dbReference type="EMBL" id="KAJ9063534.1"/>
    </source>
</evidence>
<dbReference type="Proteomes" id="UP001165960">
    <property type="component" value="Unassembled WGS sequence"/>
</dbReference>
<organism evidence="1 2">
    <name type="scientific">Entomophthora muscae</name>
    <dbReference type="NCBI Taxonomy" id="34485"/>
    <lineage>
        <taxon>Eukaryota</taxon>
        <taxon>Fungi</taxon>
        <taxon>Fungi incertae sedis</taxon>
        <taxon>Zoopagomycota</taxon>
        <taxon>Entomophthoromycotina</taxon>
        <taxon>Entomophthoromycetes</taxon>
        <taxon>Entomophthorales</taxon>
        <taxon>Entomophthoraceae</taxon>
        <taxon>Entomophthora</taxon>
    </lineage>
</organism>
<dbReference type="EMBL" id="QTSX02004971">
    <property type="protein sequence ID" value="KAJ9063534.1"/>
    <property type="molecule type" value="Genomic_DNA"/>
</dbReference>